<keyword evidence="10" id="KW-0156">Chromatin regulator</keyword>
<dbReference type="GO" id="GO:0008270">
    <property type="term" value="F:zinc ion binding"/>
    <property type="evidence" value="ECO:0007669"/>
    <property type="project" value="UniProtKB-KW"/>
</dbReference>
<gene>
    <name evidence="13" type="ORF">SISNIDRAFT_546111</name>
</gene>
<dbReference type="InterPro" id="IPR059153">
    <property type="entry name" value="NSD_PHD-1st"/>
</dbReference>
<proteinExistence type="inferred from homology"/>
<evidence type="ECO:0000256" key="11">
    <source>
        <dbReference type="SAM" id="MobiDB-lite"/>
    </source>
</evidence>
<feature type="site" description="Histone H3K4me3 binding" evidence="7">
    <location>
        <position position="307"/>
    </location>
</feature>
<feature type="compositionally biased region" description="Basic and acidic residues" evidence="11">
    <location>
        <begin position="36"/>
        <end position="47"/>
    </location>
</feature>
<evidence type="ECO:0000256" key="2">
    <source>
        <dbReference type="ARBA" id="ARBA00010210"/>
    </source>
</evidence>
<dbReference type="Gene3D" id="3.30.40.10">
    <property type="entry name" value="Zinc/RING finger domain, C3HC4 (zinc finger)"/>
    <property type="match status" value="1"/>
</dbReference>
<keyword evidence="14" id="KW-1185">Reference proteome</keyword>
<dbReference type="CDD" id="cd15587">
    <property type="entry name" value="PHD_Yng1p_like"/>
    <property type="match status" value="1"/>
</dbReference>
<comment type="subunit">
    <text evidence="10">Component of an histone acetyltransferase complex. Interacts with H3K4me3 and to a lesser extent with H3K4me2.</text>
</comment>
<feature type="binding site" evidence="8">
    <location>
        <position position="297"/>
    </location>
    <ligand>
        <name>Zn(2+)</name>
        <dbReference type="ChEBI" id="CHEBI:29105"/>
        <label>1</label>
    </ligand>
</feature>
<dbReference type="InterPro" id="IPR019787">
    <property type="entry name" value="Znf_PHD-finger"/>
</dbReference>
<evidence type="ECO:0000256" key="6">
    <source>
        <dbReference type="ARBA" id="ARBA00023242"/>
    </source>
</evidence>
<accession>A0A165AN34</accession>
<evidence type="ECO:0000256" key="5">
    <source>
        <dbReference type="ARBA" id="ARBA00022833"/>
    </source>
</evidence>
<feature type="binding site" evidence="8">
    <location>
        <position position="337"/>
    </location>
    <ligand>
        <name>Zn(2+)</name>
        <dbReference type="ChEBI" id="CHEBI:29105"/>
        <label>2</label>
    </ligand>
</feature>
<dbReference type="Gene3D" id="6.10.140.1740">
    <property type="match status" value="1"/>
</dbReference>
<evidence type="ECO:0000256" key="3">
    <source>
        <dbReference type="ARBA" id="ARBA00022723"/>
    </source>
</evidence>
<feature type="compositionally biased region" description="Polar residues" evidence="11">
    <location>
        <begin position="186"/>
        <end position="239"/>
    </location>
</feature>
<evidence type="ECO:0000313" key="14">
    <source>
        <dbReference type="Proteomes" id="UP000076722"/>
    </source>
</evidence>
<dbReference type="GO" id="GO:0000785">
    <property type="term" value="C:chromatin"/>
    <property type="evidence" value="ECO:0007669"/>
    <property type="project" value="UniProtKB-ARBA"/>
</dbReference>
<feature type="binding site" evidence="8">
    <location>
        <position position="315"/>
    </location>
    <ligand>
        <name>Zn(2+)</name>
        <dbReference type="ChEBI" id="CHEBI:29105"/>
        <label>2</label>
    </ligand>
</feature>
<evidence type="ECO:0000259" key="12">
    <source>
        <dbReference type="PROSITE" id="PS50016"/>
    </source>
</evidence>
<keyword evidence="4 9" id="KW-0863">Zinc-finger</keyword>
<dbReference type="InterPro" id="IPR011011">
    <property type="entry name" value="Znf_FYVE_PHD"/>
</dbReference>
<dbReference type="Pfam" id="PF23011">
    <property type="entry name" value="PHD-1st_NSD"/>
    <property type="match status" value="1"/>
</dbReference>
<dbReference type="OrthoDB" id="5411773at2759"/>
<feature type="compositionally biased region" description="Low complexity" evidence="11">
    <location>
        <begin position="109"/>
        <end position="118"/>
    </location>
</feature>
<dbReference type="InterPro" id="IPR028651">
    <property type="entry name" value="ING_fam"/>
</dbReference>
<sequence>MPRPNLRKRPHSEAFTPEADQPDQDDTPPAPGSSGDAKESDESKTREQEIWEAFKEDYHETVEQLPLYLYRSYSLMRELDQNAQQYQTLLLQLMRKYIALRQSQTSAADALANPNPDDQSASLEGSVLRSSSVPTPANQSSRKLLSSIARLATAWLQATDEKLSISRAAYSSVDRHVRALDLEMPEQSSNDSAISKPASAQQGEPSLSSNAQNVKEGSSPVSATLQLEATPTPSEQPGSKVSRKTRGRPAGSRNRKLASSSASKPASGTEQTSVDPTPSTSGPVLDMDVVPHEPRYCFCQRVSFGEMVACDYPKCEKEWFHYECVGLTEAPKGKWICPDCTEVAAQARKRR</sequence>
<feature type="compositionally biased region" description="Polar residues" evidence="11">
    <location>
        <begin position="268"/>
        <end position="282"/>
    </location>
</feature>
<evidence type="ECO:0000256" key="7">
    <source>
        <dbReference type="PIRSR" id="PIRSR628651-50"/>
    </source>
</evidence>
<dbReference type="SMART" id="SM01408">
    <property type="entry name" value="ING"/>
    <property type="match status" value="1"/>
</dbReference>
<dbReference type="InterPro" id="IPR019786">
    <property type="entry name" value="Zinc_finger_PHD-type_CS"/>
</dbReference>
<feature type="binding site" evidence="8">
    <location>
        <position position="324"/>
    </location>
    <ligand>
        <name>Zn(2+)</name>
        <dbReference type="ChEBI" id="CHEBI:29105"/>
        <label>1</label>
    </ligand>
</feature>
<dbReference type="InterPro" id="IPR001965">
    <property type="entry name" value="Znf_PHD"/>
</dbReference>
<dbReference type="InterPro" id="IPR013083">
    <property type="entry name" value="Znf_RING/FYVE/PHD"/>
</dbReference>
<comment type="similarity">
    <text evidence="2 10">Belongs to the ING family.</text>
</comment>
<feature type="domain" description="PHD-type" evidence="12">
    <location>
        <begin position="294"/>
        <end position="343"/>
    </location>
</feature>
<dbReference type="Pfam" id="PF12998">
    <property type="entry name" value="ING"/>
    <property type="match status" value="1"/>
</dbReference>
<evidence type="ECO:0000256" key="4">
    <source>
        <dbReference type="ARBA" id="ARBA00022771"/>
    </source>
</evidence>
<feature type="compositionally biased region" description="Polar residues" evidence="11">
    <location>
        <begin position="119"/>
        <end position="142"/>
    </location>
</feature>
<dbReference type="STRING" id="1314777.A0A165AN34"/>
<dbReference type="EMBL" id="KV419394">
    <property type="protein sequence ID" value="KZS99319.1"/>
    <property type="molecule type" value="Genomic_DNA"/>
</dbReference>
<feature type="binding site" evidence="8">
    <location>
        <position position="310"/>
    </location>
    <ligand>
        <name>Zn(2+)</name>
        <dbReference type="ChEBI" id="CHEBI:29105"/>
        <label>2</label>
    </ligand>
</feature>
<dbReference type="SMART" id="SM00249">
    <property type="entry name" value="PHD"/>
    <property type="match status" value="1"/>
</dbReference>
<feature type="site" description="Histone H3K4me3 binding" evidence="7">
    <location>
        <position position="296"/>
    </location>
</feature>
<comment type="domain">
    <text evidence="10">The PHD-type zinc finger mediates the binding to H3K4me3.</text>
</comment>
<evidence type="ECO:0000313" key="13">
    <source>
        <dbReference type="EMBL" id="KZS99319.1"/>
    </source>
</evidence>
<dbReference type="AlphaFoldDB" id="A0A165AN34"/>
<evidence type="ECO:0000256" key="8">
    <source>
        <dbReference type="PIRSR" id="PIRSR628651-51"/>
    </source>
</evidence>
<feature type="binding site" evidence="8">
    <location>
        <position position="299"/>
    </location>
    <ligand>
        <name>Zn(2+)</name>
        <dbReference type="ChEBI" id="CHEBI:29105"/>
        <label>1</label>
    </ligand>
</feature>
<dbReference type="PROSITE" id="PS50016">
    <property type="entry name" value="ZF_PHD_2"/>
    <property type="match status" value="1"/>
</dbReference>
<dbReference type="InterPro" id="IPR024610">
    <property type="entry name" value="ING_N_histone-binding"/>
</dbReference>
<feature type="compositionally biased region" description="Basic residues" evidence="11">
    <location>
        <begin position="1"/>
        <end position="10"/>
    </location>
</feature>
<dbReference type="PANTHER" id="PTHR10333">
    <property type="entry name" value="INHIBITOR OF GROWTH PROTEIN"/>
    <property type="match status" value="1"/>
</dbReference>
<evidence type="ECO:0000256" key="9">
    <source>
        <dbReference type="PROSITE-ProRule" id="PRU00146"/>
    </source>
</evidence>
<dbReference type="SUPFAM" id="SSF57903">
    <property type="entry name" value="FYVE/PHD zinc finger"/>
    <property type="match status" value="1"/>
</dbReference>
<feature type="region of interest" description="Disordered" evidence="11">
    <location>
        <begin position="1"/>
        <end position="47"/>
    </location>
</feature>
<dbReference type="GO" id="GO:0006325">
    <property type="term" value="P:chromatin organization"/>
    <property type="evidence" value="ECO:0007669"/>
    <property type="project" value="UniProtKB-KW"/>
</dbReference>
<organism evidence="13 14">
    <name type="scientific">Sistotremastrum niveocremeum HHB9708</name>
    <dbReference type="NCBI Taxonomy" id="1314777"/>
    <lineage>
        <taxon>Eukaryota</taxon>
        <taxon>Fungi</taxon>
        <taxon>Dikarya</taxon>
        <taxon>Basidiomycota</taxon>
        <taxon>Agaricomycotina</taxon>
        <taxon>Agaricomycetes</taxon>
        <taxon>Sistotremastrales</taxon>
        <taxon>Sistotremastraceae</taxon>
        <taxon>Sertulicium</taxon>
        <taxon>Sertulicium niveocremeum</taxon>
    </lineage>
</organism>
<feature type="site" description="Histone H3K4me3 binding" evidence="7">
    <location>
        <position position="311"/>
    </location>
</feature>
<dbReference type="PROSITE" id="PS01359">
    <property type="entry name" value="ZF_PHD_1"/>
    <property type="match status" value="1"/>
</dbReference>
<evidence type="ECO:0000256" key="1">
    <source>
        <dbReference type="ARBA" id="ARBA00004123"/>
    </source>
</evidence>
<feature type="binding site" evidence="8">
    <location>
        <position position="321"/>
    </location>
    <ligand>
        <name>Zn(2+)</name>
        <dbReference type="ChEBI" id="CHEBI:29105"/>
        <label>1</label>
    </ligand>
</feature>
<feature type="region of interest" description="Disordered" evidence="11">
    <location>
        <begin position="185"/>
        <end position="287"/>
    </location>
</feature>
<name>A0A165AN34_9AGAM</name>
<feature type="compositionally biased region" description="Low complexity" evidence="11">
    <location>
        <begin position="258"/>
        <end position="267"/>
    </location>
</feature>
<reference evidence="13 14" key="1">
    <citation type="journal article" date="2016" name="Mol. Biol. Evol.">
        <title>Comparative Genomics of Early-Diverging Mushroom-Forming Fungi Provides Insights into the Origins of Lignocellulose Decay Capabilities.</title>
        <authorList>
            <person name="Nagy L.G."/>
            <person name="Riley R."/>
            <person name="Tritt A."/>
            <person name="Adam C."/>
            <person name="Daum C."/>
            <person name="Floudas D."/>
            <person name="Sun H."/>
            <person name="Yadav J.S."/>
            <person name="Pangilinan J."/>
            <person name="Larsson K.H."/>
            <person name="Matsuura K."/>
            <person name="Barry K."/>
            <person name="Labutti K."/>
            <person name="Kuo R."/>
            <person name="Ohm R.A."/>
            <person name="Bhattacharya S.S."/>
            <person name="Shirouzu T."/>
            <person name="Yoshinaga Y."/>
            <person name="Martin F.M."/>
            <person name="Grigoriev I.V."/>
            <person name="Hibbett D.S."/>
        </authorList>
    </citation>
    <scope>NUCLEOTIDE SEQUENCE [LARGE SCALE GENOMIC DNA]</scope>
    <source>
        <strain evidence="13 14">HHB9708</strain>
    </source>
</reference>
<dbReference type="Proteomes" id="UP000076722">
    <property type="component" value="Unassembled WGS sequence"/>
</dbReference>
<feature type="binding site" evidence="8">
    <location>
        <position position="340"/>
    </location>
    <ligand>
        <name>Zn(2+)</name>
        <dbReference type="ChEBI" id="CHEBI:29105"/>
        <label>2</label>
    </ligand>
</feature>
<feature type="site" description="Histone H3K4me3 binding" evidence="7">
    <location>
        <position position="319"/>
    </location>
</feature>
<feature type="region of interest" description="Disordered" evidence="11">
    <location>
        <begin position="109"/>
        <end position="142"/>
    </location>
</feature>
<evidence type="ECO:0000256" key="10">
    <source>
        <dbReference type="RuleBase" id="RU361213"/>
    </source>
</evidence>
<dbReference type="GO" id="GO:0005634">
    <property type="term" value="C:nucleus"/>
    <property type="evidence" value="ECO:0007669"/>
    <property type="project" value="UniProtKB-SubCell"/>
</dbReference>
<keyword evidence="3 8" id="KW-0479">Metal-binding</keyword>
<keyword evidence="5 8" id="KW-0862">Zinc</keyword>
<comment type="subcellular location">
    <subcellularLocation>
        <location evidence="1 10">Nucleus</location>
    </subcellularLocation>
</comment>
<protein>
    <recommendedName>
        <fullName evidence="10">Chromatin modification-related protein</fullName>
    </recommendedName>
</protein>
<comment type="function">
    <text evidence="10">Component of an histone acetyltransferase complex.</text>
</comment>
<keyword evidence="6 10" id="KW-0539">Nucleus</keyword>